<dbReference type="AlphaFoldDB" id="A0A0M0LMY7"/>
<organism evidence="6 7">
    <name type="scientific">Viridibacillus arvi</name>
    <dbReference type="NCBI Taxonomy" id="263475"/>
    <lineage>
        <taxon>Bacteria</taxon>
        <taxon>Bacillati</taxon>
        <taxon>Bacillota</taxon>
        <taxon>Bacilli</taxon>
        <taxon>Bacillales</taxon>
        <taxon>Caryophanaceae</taxon>
        <taxon>Viridibacillus</taxon>
    </lineage>
</organism>
<dbReference type="Proteomes" id="UP000036867">
    <property type="component" value="Unassembled WGS sequence"/>
</dbReference>
<dbReference type="RefSeq" id="WP_053416534.1">
    <property type="nucleotide sequence ID" value="NZ_LILB01000001.1"/>
</dbReference>
<dbReference type="InterPro" id="IPR011008">
    <property type="entry name" value="Dimeric_a/b-barrel"/>
</dbReference>
<dbReference type="GO" id="GO:0005737">
    <property type="term" value="C:cytoplasm"/>
    <property type="evidence" value="ECO:0007669"/>
    <property type="project" value="InterPro"/>
</dbReference>
<dbReference type="NCBIfam" id="TIGR02625">
    <property type="entry name" value="YiiL_rotase"/>
    <property type="match status" value="1"/>
</dbReference>
<dbReference type="EMBL" id="LILB01000001">
    <property type="protein sequence ID" value="KOO52366.1"/>
    <property type="molecule type" value="Genomic_DNA"/>
</dbReference>
<dbReference type="PANTHER" id="PTHR34389:SF2">
    <property type="entry name" value="L-RHAMNOSE MUTAROTASE"/>
    <property type="match status" value="1"/>
</dbReference>
<evidence type="ECO:0000256" key="3">
    <source>
        <dbReference type="ARBA" id="ARBA00023277"/>
    </source>
</evidence>
<protein>
    <recommendedName>
        <fullName evidence="5">L-rhamnose mutarotase</fullName>
        <ecNumber evidence="5">5.1.3.32</ecNumber>
    </recommendedName>
</protein>
<keyword evidence="3" id="KW-0119">Carbohydrate metabolism</keyword>
<dbReference type="PATRIC" id="fig|263475.3.peg.2097"/>
<proteinExistence type="inferred from homology"/>
<accession>A0A0M0LMY7</accession>
<evidence type="ECO:0000256" key="4">
    <source>
        <dbReference type="ARBA" id="ARBA00023308"/>
    </source>
</evidence>
<dbReference type="EC" id="5.1.3.32" evidence="5"/>
<reference evidence="7" key="1">
    <citation type="submission" date="2015-08" db="EMBL/GenBank/DDBJ databases">
        <title>Fjat-10028 dsm 16317.</title>
        <authorList>
            <person name="Liu B."/>
            <person name="Wang J."/>
            <person name="Zhu Y."/>
            <person name="Liu G."/>
            <person name="Chen Q."/>
            <person name="Chen Z."/>
            <person name="Lan J."/>
            <person name="Che J."/>
            <person name="Ge C."/>
            <person name="Shi H."/>
            <person name="Pan Z."/>
            <person name="Liu X."/>
        </authorList>
    </citation>
    <scope>NUCLEOTIDE SEQUENCE [LARGE SCALE GENOMIC DNA]</scope>
    <source>
        <strain evidence="7">DSM 16317</strain>
    </source>
</reference>
<evidence type="ECO:0000313" key="7">
    <source>
        <dbReference type="Proteomes" id="UP000036867"/>
    </source>
</evidence>
<dbReference type="Gene3D" id="3.30.70.100">
    <property type="match status" value="1"/>
</dbReference>
<sequence length="104" mass="12509">MIRKASKMFIYKDYYDEYKKRHDELWDDMKVELKAHGAQNYSIFLEEETGHLFAYVEIESEEMWATMADTAICQKWWTYMEPLMETNEDLSPVAVELKSVFYLA</sequence>
<name>A0A0M0LMY7_9BACL</name>
<dbReference type="GeneID" id="301136084"/>
<dbReference type="InterPro" id="IPR008000">
    <property type="entry name" value="Rham/fucose_mutarotase"/>
</dbReference>
<dbReference type="InterPro" id="IPR013448">
    <property type="entry name" value="L-rhamnose_mutarotase"/>
</dbReference>
<evidence type="ECO:0000256" key="5">
    <source>
        <dbReference type="NCBIfam" id="TIGR02625"/>
    </source>
</evidence>
<dbReference type="GO" id="GO:0019301">
    <property type="term" value="P:rhamnose catabolic process"/>
    <property type="evidence" value="ECO:0007669"/>
    <property type="project" value="UniProtKB-UniRule"/>
</dbReference>
<comment type="caution">
    <text evidence="6">The sequence shown here is derived from an EMBL/GenBank/DDBJ whole genome shotgun (WGS) entry which is preliminary data.</text>
</comment>
<evidence type="ECO:0000256" key="1">
    <source>
        <dbReference type="ARBA" id="ARBA00022490"/>
    </source>
</evidence>
<dbReference type="STRING" id="263475.AMD00_08195"/>
<evidence type="ECO:0000256" key="2">
    <source>
        <dbReference type="ARBA" id="ARBA00023235"/>
    </source>
</evidence>
<keyword evidence="7" id="KW-1185">Reference proteome</keyword>
<evidence type="ECO:0000313" key="6">
    <source>
        <dbReference type="EMBL" id="KOO52366.1"/>
    </source>
</evidence>
<dbReference type="PANTHER" id="PTHR34389">
    <property type="entry name" value="L-RHAMNOSE MUTAROTASE"/>
    <property type="match status" value="1"/>
</dbReference>
<keyword evidence="4" id="KW-0684">Rhamnose metabolism</keyword>
<dbReference type="SUPFAM" id="SSF54909">
    <property type="entry name" value="Dimeric alpha+beta barrel"/>
    <property type="match status" value="1"/>
</dbReference>
<dbReference type="HAMAP" id="MF_01663">
    <property type="entry name" value="L_rham_rotase"/>
    <property type="match status" value="1"/>
</dbReference>
<gene>
    <name evidence="6" type="ORF">AMD00_08195</name>
</gene>
<keyword evidence="1" id="KW-0963">Cytoplasm</keyword>
<dbReference type="GO" id="GO:0062192">
    <property type="term" value="F:L-rhamnose mutarotase activity"/>
    <property type="evidence" value="ECO:0007669"/>
    <property type="project" value="UniProtKB-UniRule"/>
</dbReference>
<dbReference type="OrthoDB" id="9799608at2"/>
<dbReference type="Pfam" id="PF05336">
    <property type="entry name" value="rhaM"/>
    <property type="match status" value="1"/>
</dbReference>
<keyword evidence="2" id="KW-0413">Isomerase</keyword>